<reference evidence="2 3" key="1">
    <citation type="journal article" date="2014" name="Int. J. Syst. Evol. Microbiol.">
        <title>Phylogenomics and the dynamic genome evolution of the genus Streptococcus.</title>
        <authorList>
            <consortium name="The Broad Institute Genome Sequencing Platform"/>
            <person name="Richards V.P."/>
            <person name="Palmer S.R."/>
            <person name="Pavinski Bitar P.D."/>
            <person name="Qin X."/>
            <person name="Weinstock G.M."/>
            <person name="Highlander S.K."/>
            <person name="Town C.D."/>
            <person name="Burne R.A."/>
            <person name="Stanhope M.J."/>
        </authorList>
    </citation>
    <scope>NUCLEOTIDE SEQUENCE [LARGE SCALE GENOMIC DNA]</scope>
    <source>
        <strain evidence="2 3">NCTC 11558</strain>
    </source>
</reference>
<dbReference type="PROSITE" id="PS50930">
    <property type="entry name" value="HTH_LYTTR"/>
    <property type="match status" value="1"/>
</dbReference>
<dbReference type="SMART" id="SM00850">
    <property type="entry name" value="LytTR"/>
    <property type="match status" value="1"/>
</dbReference>
<dbReference type="RefSeq" id="WP_003082195.1">
    <property type="nucleotide sequence ID" value="NZ_AEUW02000001.1"/>
</dbReference>
<dbReference type="OrthoDB" id="9808614at2"/>
<keyword evidence="3" id="KW-1185">Reference proteome</keyword>
<name>G5JW42_9STRE</name>
<dbReference type="InterPro" id="IPR046947">
    <property type="entry name" value="LytR-like"/>
</dbReference>
<dbReference type="eggNOG" id="COG3279">
    <property type="taxonomic scope" value="Bacteria"/>
</dbReference>
<gene>
    <name evidence="2" type="ORF">STRMA_1456</name>
</gene>
<dbReference type="InterPro" id="IPR007492">
    <property type="entry name" value="LytTR_DNA-bd_dom"/>
</dbReference>
<evidence type="ECO:0000313" key="3">
    <source>
        <dbReference type="Proteomes" id="UP000003573"/>
    </source>
</evidence>
<dbReference type="PANTHER" id="PTHR37299">
    <property type="entry name" value="TRANSCRIPTIONAL REGULATOR-RELATED"/>
    <property type="match status" value="1"/>
</dbReference>
<dbReference type="AlphaFoldDB" id="G5JW42"/>
<comment type="caution">
    <text evidence="2">The sequence shown here is derived from an EMBL/GenBank/DDBJ whole genome shotgun (WGS) entry which is preliminary data.</text>
</comment>
<dbReference type="GO" id="GO:0000156">
    <property type="term" value="F:phosphorelay response regulator activity"/>
    <property type="evidence" value="ECO:0007669"/>
    <property type="project" value="InterPro"/>
</dbReference>
<protein>
    <submittedName>
        <fullName evidence="2">LytTr DNA-binding domain protein</fullName>
    </submittedName>
</protein>
<dbReference type="PANTHER" id="PTHR37299:SF4">
    <property type="entry name" value="TRANSCRIPTIONAL REGULATOR"/>
    <property type="match status" value="1"/>
</dbReference>
<feature type="domain" description="HTH LytTR-type" evidence="1">
    <location>
        <begin position="46"/>
        <end position="146"/>
    </location>
</feature>
<dbReference type="EMBL" id="AEUW02000001">
    <property type="protein sequence ID" value="EHJ53243.1"/>
    <property type="molecule type" value="Genomic_DNA"/>
</dbReference>
<dbReference type="GO" id="GO:0003677">
    <property type="term" value="F:DNA binding"/>
    <property type="evidence" value="ECO:0007669"/>
    <property type="project" value="UniProtKB-KW"/>
</dbReference>
<evidence type="ECO:0000313" key="2">
    <source>
        <dbReference type="EMBL" id="EHJ53243.1"/>
    </source>
</evidence>
<accession>G5JW42</accession>
<proteinExistence type="predicted"/>
<dbReference type="Pfam" id="PF04397">
    <property type="entry name" value="LytTR"/>
    <property type="match status" value="1"/>
</dbReference>
<sequence>MKVNSKQDPTCEDVEVTLKYPKEDDLVQRLLSFLATVDKQLDCYDETGRQMKVNLSDIYYIESVDKKTFVYLEKAVYQTNNRLYQLLEDLKNDDFIRISKACLLNLNVLESVRPIFNSRMEATLRNNEKVYISRHYLASLKKALRGGSK</sequence>
<organism evidence="2 3">
    <name type="scientific">Streptococcus macacae NCTC 11558</name>
    <dbReference type="NCBI Taxonomy" id="764298"/>
    <lineage>
        <taxon>Bacteria</taxon>
        <taxon>Bacillati</taxon>
        <taxon>Bacillota</taxon>
        <taxon>Bacilli</taxon>
        <taxon>Lactobacillales</taxon>
        <taxon>Streptococcaceae</taxon>
        <taxon>Streptococcus</taxon>
    </lineage>
</organism>
<dbReference type="Proteomes" id="UP000003573">
    <property type="component" value="Unassembled WGS sequence"/>
</dbReference>
<dbReference type="STRING" id="764298.STRMA_1456"/>
<evidence type="ECO:0000259" key="1">
    <source>
        <dbReference type="PROSITE" id="PS50930"/>
    </source>
</evidence>
<keyword evidence="2" id="KW-0238">DNA-binding</keyword>
<dbReference type="Gene3D" id="2.40.50.1020">
    <property type="entry name" value="LytTr DNA-binding domain"/>
    <property type="match status" value="1"/>
</dbReference>